<accession>A0A6G9XMV0</accession>
<feature type="domain" description="SGNH hydrolase-type esterase" evidence="4">
    <location>
        <begin position="45"/>
        <end position="297"/>
    </location>
</feature>
<feature type="active site" description="Nucleophile" evidence="1">
    <location>
        <position position="48"/>
    </location>
</feature>
<dbReference type="AlphaFoldDB" id="A0A6G9XMV0"/>
<feature type="signal peptide" evidence="3">
    <location>
        <begin position="1"/>
        <end position="32"/>
    </location>
</feature>
<keyword evidence="2" id="KW-1015">Disulfide bond</keyword>
<dbReference type="InterPro" id="IPR013830">
    <property type="entry name" value="SGNH_hydro"/>
</dbReference>
<dbReference type="GO" id="GO:0019433">
    <property type="term" value="P:triglyceride catabolic process"/>
    <property type="evidence" value="ECO:0007669"/>
    <property type="project" value="TreeGrafter"/>
</dbReference>
<name>A0A6G9XMV0_NOCBR</name>
<dbReference type="SUPFAM" id="SSF52266">
    <property type="entry name" value="SGNH hydrolase"/>
    <property type="match status" value="1"/>
</dbReference>
<evidence type="ECO:0000256" key="1">
    <source>
        <dbReference type="PIRSR" id="PIRSR637460-1"/>
    </source>
</evidence>
<dbReference type="Pfam" id="PF13472">
    <property type="entry name" value="Lipase_GDSL_2"/>
    <property type="match status" value="1"/>
</dbReference>
<dbReference type="PANTHER" id="PTHR37981:SF1">
    <property type="entry name" value="SGNH HYDROLASE-TYPE ESTERASE DOMAIN-CONTAINING PROTEIN"/>
    <property type="match status" value="1"/>
</dbReference>
<feature type="disulfide bond" evidence="2">
    <location>
        <begin position="144"/>
        <end position="160"/>
    </location>
</feature>
<protein>
    <submittedName>
        <fullName evidence="5">SGNH/GDSL hydrolase family protein</fullName>
    </submittedName>
</protein>
<feature type="chain" id="PRO_5038599088" evidence="3">
    <location>
        <begin position="33"/>
        <end position="310"/>
    </location>
</feature>
<keyword evidence="5" id="KW-0378">Hydrolase</keyword>
<evidence type="ECO:0000313" key="6">
    <source>
        <dbReference type="Proteomes" id="UP000501705"/>
    </source>
</evidence>
<dbReference type="EMBL" id="CP046171">
    <property type="protein sequence ID" value="QIS02271.1"/>
    <property type="molecule type" value="Genomic_DNA"/>
</dbReference>
<sequence>MRVESRSAVWEHTVRWSAALVAACALAAPAAAQPPDPAYREYVSLGDSFTADVLTTVPPTTEFAPFNCDQSVTNYPRLVAAALAVPTFRDASCGGAKTADMTAPQTVPLGSNPPQLDRLTPTTDLVTLSIGGNDLGLQELIPQCLSPAGLLPGLPDPGSCAARVTANGADPVEARTAAAEAGVTATIDEIRRRAPNARILLVDYLDALPDTGCVPELPATPADAAYLRSKLIRLNTMLARVADRTGVRLVDTFAAGTGHDVCQAPDVRYVEGLLPFSDRNPQLVAFPFHPNAAGAAAQARAVLDAIGHRA</sequence>
<evidence type="ECO:0000256" key="3">
    <source>
        <dbReference type="SAM" id="SignalP"/>
    </source>
</evidence>
<dbReference type="PANTHER" id="PTHR37981">
    <property type="entry name" value="LIPASE 2"/>
    <property type="match status" value="1"/>
</dbReference>
<feature type="disulfide bond" evidence="2">
    <location>
        <begin position="213"/>
        <end position="262"/>
    </location>
</feature>
<dbReference type="GO" id="GO:0004806">
    <property type="term" value="F:triacylglycerol lipase activity"/>
    <property type="evidence" value="ECO:0007669"/>
    <property type="project" value="TreeGrafter"/>
</dbReference>
<feature type="active site" evidence="1">
    <location>
        <position position="289"/>
    </location>
</feature>
<dbReference type="InterPro" id="IPR036514">
    <property type="entry name" value="SGNH_hydro_sf"/>
</dbReference>
<dbReference type="Gene3D" id="3.40.50.1110">
    <property type="entry name" value="SGNH hydrolase"/>
    <property type="match status" value="1"/>
</dbReference>
<organism evidence="5 6">
    <name type="scientific">Nocardia brasiliensis</name>
    <dbReference type="NCBI Taxonomy" id="37326"/>
    <lineage>
        <taxon>Bacteria</taxon>
        <taxon>Bacillati</taxon>
        <taxon>Actinomycetota</taxon>
        <taxon>Actinomycetes</taxon>
        <taxon>Mycobacteriales</taxon>
        <taxon>Nocardiaceae</taxon>
        <taxon>Nocardia</taxon>
    </lineage>
</organism>
<dbReference type="InterPro" id="IPR037460">
    <property type="entry name" value="SEST-like"/>
</dbReference>
<reference evidence="5 6" key="1">
    <citation type="journal article" date="2019" name="ACS Chem. Biol.">
        <title>Identification and Mobilization of a Cryptic Antibiotic Biosynthesis Gene Locus from a Human-Pathogenic Nocardia Isolate.</title>
        <authorList>
            <person name="Herisse M."/>
            <person name="Ishida K."/>
            <person name="Porter J.L."/>
            <person name="Howden B."/>
            <person name="Hertweck C."/>
            <person name="Stinear T.P."/>
            <person name="Pidot S.J."/>
        </authorList>
    </citation>
    <scope>NUCLEOTIDE SEQUENCE [LARGE SCALE GENOMIC DNA]</scope>
    <source>
        <strain evidence="5 6">AUSMDU00024985</strain>
    </source>
</reference>
<keyword evidence="3" id="KW-0732">Signal</keyword>
<gene>
    <name evidence="5" type="ORF">F5X71_08005</name>
</gene>
<dbReference type="CDD" id="cd01823">
    <property type="entry name" value="SEST_like"/>
    <property type="match status" value="1"/>
</dbReference>
<dbReference type="Proteomes" id="UP000501705">
    <property type="component" value="Chromosome"/>
</dbReference>
<evidence type="ECO:0000256" key="2">
    <source>
        <dbReference type="PIRSR" id="PIRSR637460-2"/>
    </source>
</evidence>
<evidence type="ECO:0000313" key="5">
    <source>
        <dbReference type="EMBL" id="QIS02271.1"/>
    </source>
</evidence>
<evidence type="ECO:0000259" key="4">
    <source>
        <dbReference type="Pfam" id="PF13472"/>
    </source>
</evidence>
<proteinExistence type="predicted"/>
<feature type="disulfide bond" evidence="2">
    <location>
        <begin position="68"/>
        <end position="93"/>
    </location>
</feature>